<sequence>MQLFVYLEPVVEVEPEVPINIRRSMCYPSLRMFLGSFHPPRSRSVEFSKDTIYGSDET</sequence>
<gene>
    <name evidence="1" type="primary">orf05866</name>
    <name evidence="1" type="ORF">Q903MT_gene5834</name>
</gene>
<dbReference type="EMBL" id="MK697702">
    <property type="protein sequence ID" value="QHR91798.1"/>
    <property type="molecule type" value="Genomic_DNA"/>
</dbReference>
<geneLocation type="mitochondrion" evidence="1"/>
<dbReference type="AlphaFoldDB" id="A0A6B9XUK7"/>
<proteinExistence type="predicted"/>
<organism evidence="1">
    <name type="scientific">Picea sitchensis</name>
    <name type="common">Sitka spruce</name>
    <name type="synonym">Pinus sitchensis</name>
    <dbReference type="NCBI Taxonomy" id="3332"/>
    <lineage>
        <taxon>Eukaryota</taxon>
        <taxon>Viridiplantae</taxon>
        <taxon>Streptophyta</taxon>
        <taxon>Embryophyta</taxon>
        <taxon>Tracheophyta</taxon>
        <taxon>Spermatophyta</taxon>
        <taxon>Pinopsida</taxon>
        <taxon>Pinidae</taxon>
        <taxon>Conifers I</taxon>
        <taxon>Pinales</taxon>
        <taxon>Pinaceae</taxon>
        <taxon>Picea</taxon>
    </lineage>
</organism>
<name>A0A6B9XUK7_PICSI</name>
<protein>
    <submittedName>
        <fullName evidence="1">Uncharacterized protein</fullName>
    </submittedName>
</protein>
<keyword evidence="1" id="KW-0496">Mitochondrion</keyword>
<evidence type="ECO:0000313" key="1">
    <source>
        <dbReference type="EMBL" id="QHR91798.1"/>
    </source>
</evidence>
<accession>A0A6B9XUK7</accession>
<reference evidence="1" key="1">
    <citation type="submission" date="2019-03" db="EMBL/GenBank/DDBJ databases">
        <title>Largest Complete Mitochondrial Genome of a Gymnosperm, Sitka Spruce (Picea sitchensis), Indicates Complex Physical Structure.</title>
        <authorList>
            <person name="Jackman S.D."/>
            <person name="Coombe L."/>
            <person name="Warren R."/>
            <person name="Kirk H."/>
            <person name="Trinh E."/>
            <person name="McLeod T."/>
            <person name="Pleasance S."/>
            <person name="Pandoh P."/>
            <person name="Zhao Y."/>
            <person name="Coope R."/>
            <person name="Bousquet J."/>
            <person name="Bohlmann J.C."/>
            <person name="Jones S.J.M."/>
            <person name="Birol I."/>
        </authorList>
    </citation>
    <scope>NUCLEOTIDE SEQUENCE</scope>
    <source>
        <strain evidence="1">Q903</strain>
    </source>
</reference>